<dbReference type="AlphaFoldDB" id="A0A0C3A7I8"/>
<dbReference type="EMBL" id="KN824419">
    <property type="protein sequence ID" value="KIM20590.1"/>
    <property type="molecule type" value="Genomic_DNA"/>
</dbReference>
<evidence type="ECO:0000313" key="1">
    <source>
        <dbReference type="EMBL" id="KIM20590.1"/>
    </source>
</evidence>
<accession>A0A0C3A7I8</accession>
<sequence>MCYNGDNDSKEGCLPYTPLDLPPELRCPDCYTFIKQIPYCIPSSGWKSGVTGAPVVLVTIMYDENIFTECSKWLHHYAGIRQGDSNILPESSHLKFEITFSNLASKETSRKLKDIGQQLCGFLSENPQSRLMLIFGTHSRPMDGALMYGNDLFTSVNMVCV</sequence>
<dbReference type="HOGENOM" id="CLU_1644745_0_0_1"/>
<evidence type="ECO:0000313" key="2">
    <source>
        <dbReference type="Proteomes" id="UP000054097"/>
    </source>
</evidence>
<protein>
    <submittedName>
        <fullName evidence="1">Uncharacterized protein</fullName>
    </submittedName>
</protein>
<reference evidence="2" key="2">
    <citation type="submission" date="2015-01" db="EMBL/GenBank/DDBJ databases">
        <title>Evolutionary Origins and Diversification of the Mycorrhizal Mutualists.</title>
        <authorList>
            <consortium name="DOE Joint Genome Institute"/>
            <consortium name="Mycorrhizal Genomics Consortium"/>
            <person name="Kohler A."/>
            <person name="Kuo A."/>
            <person name="Nagy L.G."/>
            <person name="Floudas D."/>
            <person name="Copeland A."/>
            <person name="Barry K.W."/>
            <person name="Cichocki N."/>
            <person name="Veneault-Fourrey C."/>
            <person name="LaButti K."/>
            <person name="Lindquist E.A."/>
            <person name="Lipzen A."/>
            <person name="Lundell T."/>
            <person name="Morin E."/>
            <person name="Murat C."/>
            <person name="Riley R."/>
            <person name="Ohm R."/>
            <person name="Sun H."/>
            <person name="Tunlid A."/>
            <person name="Henrissat B."/>
            <person name="Grigoriev I.V."/>
            <person name="Hibbett D.S."/>
            <person name="Martin F."/>
        </authorList>
    </citation>
    <scope>NUCLEOTIDE SEQUENCE [LARGE SCALE GENOMIC DNA]</scope>
    <source>
        <strain evidence="2">MAFF 305830</strain>
    </source>
</reference>
<keyword evidence="2" id="KW-1185">Reference proteome</keyword>
<organism evidence="1 2">
    <name type="scientific">Serendipita vermifera MAFF 305830</name>
    <dbReference type="NCBI Taxonomy" id="933852"/>
    <lineage>
        <taxon>Eukaryota</taxon>
        <taxon>Fungi</taxon>
        <taxon>Dikarya</taxon>
        <taxon>Basidiomycota</taxon>
        <taxon>Agaricomycotina</taxon>
        <taxon>Agaricomycetes</taxon>
        <taxon>Sebacinales</taxon>
        <taxon>Serendipitaceae</taxon>
        <taxon>Serendipita</taxon>
    </lineage>
</organism>
<name>A0A0C3A7I8_SERVB</name>
<gene>
    <name evidence="1" type="ORF">M408DRAFT_129784</name>
</gene>
<reference evidence="1 2" key="1">
    <citation type="submission" date="2014-04" db="EMBL/GenBank/DDBJ databases">
        <authorList>
            <consortium name="DOE Joint Genome Institute"/>
            <person name="Kuo A."/>
            <person name="Zuccaro A."/>
            <person name="Kohler A."/>
            <person name="Nagy L.G."/>
            <person name="Floudas D."/>
            <person name="Copeland A."/>
            <person name="Barry K.W."/>
            <person name="Cichocki N."/>
            <person name="Veneault-Fourrey C."/>
            <person name="LaButti K."/>
            <person name="Lindquist E.A."/>
            <person name="Lipzen A."/>
            <person name="Lundell T."/>
            <person name="Morin E."/>
            <person name="Murat C."/>
            <person name="Sun H."/>
            <person name="Tunlid A."/>
            <person name="Henrissat B."/>
            <person name="Grigoriev I.V."/>
            <person name="Hibbett D.S."/>
            <person name="Martin F."/>
            <person name="Nordberg H.P."/>
            <person name="Cantor M.N."/>
            <person name="Hua S.X."/>
        </authorList>
    </citation>
    <scope>NUCLEOTIDE SEQUENCE [LARGE SCALE GENOMIC DNA]</scope>
    <source>
        <strain evidence="1 2">MAFF 305830</strain>
    </source>
</reference>
<proteinExistence type="predicted"/>
<dbReference type="Proteomes" id="UP000054097">
    <property type="component" value="Unassembled WGS sequence"/>
</dbReference>